<keyword evidence="2" id="KW-1133">Transmembrane helix</keyword>
<feature type="transmembrane region" description="Helical" evidence="2">
    <location>
        <begin position="128"/>
        <end position="147"/>
    </location>
</feature>
<comment type="caution">
    <text evidence="3">The sequence shown here is derived from an EMBL/GenBank/DDBJ whole genome shotgun (WGS) entry which is preliminary data.</text>
</comment>
<reference evidence="3" key="1">
    <citation type="submission" date="2021-01" db="EMBL/GenBank/DDBJ databases">
        <title>Whole genome shotgun sequence of Actinoplanes nipponensis NBRC 14063.</title>
        <authorList>
            <person name="Komaki H."/>
            <person name="Tamura T."/>
        </authorList>
    </citation>
    <scope>NUCLEOTIDE SEQUENCE</scope>
    <source>
        <strain evidence="3">NBRC 14063</strain>
    </source>
</reference>
<accession>A0A919JKW8</accession>
<dbReference type="PANTHER" id="PTHR40761:SF1">
    <property type="entry name" value="CONSERVED INTEGRAL MEMBRANE ALANINE VALINE AND LEUCINE RICH PROTEIN-RELATED"/>
    <property type="match status" value="1"/>
</dbReference>
<feature type="transmembrane region" description="Helical" evidence="2">
    <location>
        <begin position="69"/>
        <end position="90"/>
    </location>
</feature>
<feature type="transmembrane region" description="Helical" evidence="2">
    <location>
        <begin position="99"/>
        <end position="116"/>
    </location>
</feature>
<feature type="transmembrane region" description="Helical" evidence="2">
    <location>
        <begin position="40"/>
        <end position="63"/>
    </location>
</feature>
<keyword evidence="4" id="KW-1185">Reference proteome</keyword>
<feature type="compositionally biased region" description="Low complexity" evidence="1">
    <location>
        <begin position="347"/>
        <end position="359"/>
    </location>
</feature>
<dbReference type="AlphaFoldDB" id="A0A919JKW8"/>
<evidence type="ECO:0000313" key="3">
    <source>
        <dbReference type="EMBL" id="GIE52451.1"/>
    </source>
</evidence>
<feature type="transmembrane region" description="Helical" evidence="2">
    <location>
        <begin position="244"/>
        <end position="263"/>
    </location>
</feature>
<evidence type="ECO:0000256" key="1">
    <source>
        <dbReference type="SAM" id="MobiDB-lite"/>
    </source>
</evidence>
<dbReference type="PANTHER" id="PTHR40761">
    <property type="entry name" value="CONSERVED INTEGRAL MEMBRANE ALANINE VALINE AND LEUCINE RICH PROTEIN-RELATED"/>
    <property type="match status" value="1"/>
</dbReference>
<feature type="transmembrane region" description="Helical" evidence="2">
    <location>
        <begin position="6"/>
        <end position="28"/>
    </location>
</feature>
<sequence>MTTAAWFALGIAVFGAICYAAGSILQAVGARRSTTTVRALGHPLYLIGVGLDILSFVGSMVALRELAVYLVESVLASSLAITVVAARIFLRARLRTRDLVAVVVSVGALTVLAMSAGPQEEVAASTGLRLALCSAAAGLAVIGWATARISGSPGAVAALAGLSLGGAALAGRALPMQDPAALVTEPLLWALIVFAVGGMLLYTHALQHGAVGPVTAVLWIAEVIAPSAVALLVLGDAVRPGWELPALVAGLVTVGMAVLLAGASAQEQPTGPEAIEAAPAPLAIAAAAQPAPEPHAERVIWWGAPPIWKPPQRAAAAEPMAQLGWYPPPRVAPIWTQPRRPDRDAVPARAAEPAAPRQRPWYDVTEPAEAEPPVTRQW</sequence>
<evidence type="ECO:0000313" key="4">
    <source>
        <dbReference type="Proteomes" id="UP000647172"/>
    </source>
</evidence>
<feature type="transmembrane region" description="Helical" evidence="2">
    <location>
        <begin position="154"/>
        <end position="174"/>
    </location>
</feature>
<gene>
    <name evidence="3" type="ORF">Ani05nite_59850</name>
</gene>
<feature type="region of interest" description="Disordered" evidence="1">
    <location>
        <begin position="334"/>
        <end position="378"/>
    </location>
</feature>
<dbReference type="RefSeq" id="WP_203773918.1">
    <property type="nucleotide sequence ID" value="NZ_BAAAYJ010000060.1"/>
</dbReference>
<proteinExistence type="predicted"/>
<keyword evidence="2" id="KW-0472">Membrane</keyword>
<feature type="transmembrane region" description="Helical" evidence="2">
    <location>
        <begin position="186"/>
        <end position="205"/>
    </location>
</feature>
<evidence type="ECO:0000256" key="2">
    <source>
        <dbReference type="SAM" id="Phobius"/>
    </source>
</evidence>
<dbReference type="Proteomes" id="UP000647172">
    <property type="component" value="Unassembled WGS sequence"/>
</dbReference>
<feature type="transmembrane region" description="Helical" evidence="2">
    <location>
        <begin position="217"/>
        <end position="238"/>
    </location>
</feature>
<dbReference type="EMBL" id="BOMQ01000070">
    <property type="protein sequence ID" value="GIE52451.1"/>
    <property type="molecule type" value="Genomic_DNA"/>
</dbReference>
<keyword evidence="2" id="KW-0812">Transmembrane</keyword>
<name>A0A919JKW8_9ACTN</name>
<protein>
    <submittedName>
        <fullName evidence="3">Uncharacterized protein</fullName>
    </submittedName>
</protein>
<organism evidence="3 4">
    <name type="scientific">Actinoplanes nipponensis</name>
    <dbReference type="NCBI Taxonomy" id="135950"/>
    <lineage>
        <taxon>Bacteria</taxon>
        <taxon>Bacillati</taxon>
        <taxon>Actinomycetota</taxon>
        <taxon>Actinomycetes</taxon>
        <taxon>Micromonosporales</taxon>
        <taxon>Micromonosporaceae</taxon>
        <taxon>Actinoplanes</taxon>
    </lineage>
</organism>